<sequence>MTCCGPAWTRPFSSGGDCARAPVHPGRGGAGAACAHTGQATMTRDDSGSLGADHDGGPARKPPLAAAGAALSAPARRPGPAMRRARHYSRFVVMMKLLLPSVAVVMLGIVLAWPQIRERTEQLDLGLPDMDPRDANPRVLEGPRYHGLDEQDQPYTLIAETAEELEGHPDWVDLVEPVGDISLHSGRWVSLEGNTGLYSKIERTLDLSGDVMLYRDDGFEFHTEGAFIDLRTSSARGSRPVRGQGPGRTIRSEGFDMQDGGAVVTFTGKARLLMDDAGGGIAP</sequence>
<protein>
    <recommendedName>
        <fullName evidence="5">LPS export ABC transporter periplasmic protein LptC</fullName>
    </recommendedName>
</protein>
<dbReference type="AlphaFoldDB" id="A0A7X1ZF85"/>
<accession>A0A7X1ZF85</accession>
<evidence type="ECO:0000313" key="3">
    <source>
        <dbReference type="EMBL" id="MQX37484.1"/>
    </source>
</evidence>
<feature type="transmembrane region" description="Helical" evidence="2">
    <location>
        <begin position="91"/>
        <end position="113"/>
    </location>
</feature>
<reference evidence="3 4" key="1">
    <citation type="submission" date="2019-10" db="EMBL/GenBank/DDBJ databases">
        <title>Draft whole-genome sequence of the purple nonsulfur photosynthetic bacterium Roseospira navarrensis DSM 15114.</title>
        <authorList>
            <person name="Kyndt J.A."/>
            <person name="Meyer T.E."/>
        </authorList>
    </citation>
    <scope>NUCLEOTIDE SEQUENCE [LARGE SCALE GENOMIC DNA]</scope>
    <source>
        <strain evidence="3 4">DSM 15114</strain>
    </source>
</reference>
<dbReference type="EMBL" id="WIVE01000044">
    <property type="protein sequence ID" value="MQX37484.1"/>
    <property type="molecule type" value="Genomic_DNA"/>
</dbReference>
<dbReference type="Pfam" id="PF06835">
    <property type="entry name" value="LptC"/>
    <property type="match status" value="1"/>
</dbReference>
<evidence type="ECO:0000256" key="2">
    <source>
        <dbReference type="SAM" id="Phobius"/>
    </source>
</evidence>
<comment type="caution">
    <text evidence="3">The sequence shown here is derived from an EMBL/GenBank/DDBJ whole genome shotgun (WGS) entry which is preliminary data.</text>
</comment>
<evidence type="ECO:0008006" key="5">
    <source>
        <dbReference type="Google" id="ProtNLM"/>
    </source>
</evidence>
<keyword evidence="2" id="KW-0472">Membrane</keyword>
<dbReference type="OrthoDB" id="8441710at2"/>
<feature type="compositionally biased region" description="Low complexity" evidence="1">
    <location>
        <begin position="62"/>
        <end position="81"/>
    </location>
</feature>
<keyword evidence="2" id="KW-0812">Transmembrane</keyword>
<keyword evidence="4" id="KW-1185">Reference proteome</keyword>
<keyword evidence="2" id="KW-1133">Transmembrane helix</keyword>
<dbReference type="Proteomes" id="UP000434582">
    <property type="component" value="Unassembled WGS sequence"/>
</dbReference>
<dbReference type="InterPro" id="IPR010664">
    <property type="entry name" value="LipoPS_assembly_LptC-rel"/>
</dbReference>
<gene>
    <name evidence="3" type="ORF">GHC57_13235</name>
</gene>
<feature type="compositionally biased region" description="Basic and acidic residues" evidence="1">
    <location>
        <begin position="43"/>
        <end position="58"/>
    </location>
</feature>
<organism evidence="3 4">
    <name type="scientific">Roseospira navarrensis</name>
    <dbReference type="NCBI Taxonomy" id="140058"/>
    <lineage>
        <taxon>Bacteria</taxon>
        <taxon>Pseudomonadati</taxon>
        <taxon>Pseudomonadota</taxon>
        <taxon>Alphaproteobacteria</taxon>
        <taxon>Rhodospirillales</taxon>
        <taxon>Rhodospirillaceae</taxon>
        <taxon>Roseospira</taxon>
    </lineage>
</organism>
<evidence type="ECO:0000256" key="1">
    <source>
        <dbReference type="SAM" id="MobiDB-lite"/>
    </source>
</evidence>
<evidence type="ECO:0000313" key="4">
    <source>
        <dbReference type="Proteomes" id="UP000434582"/>
    </source>
</evidence>
<name>A0A7X1ZF85_9PROT</name>
<proteinExistence type="predicted"/>
<feature type="region of interest" description="Disordered" evidence="1">
    <location>
        <begin position="41"/>
        <end position="81"/>
    </location>
</feature>